<reference evidence="2 3" key="1">
    <citation type="journal article" date="2019" name="PLoS Negl. Trop. Dis.">
        <title>Whole genome sequencing of Entamoeba nuttalli reveals mammalian host-related molecular signatures and a novel octapeptide-repeat surface protein.</title>
        <authorList>
            <person name="Tanaka M."/>
            <person name="Makiuchi T."/>
            <person name="Komiyama T."/>
            <person name="Shiina T."/>
            <person name="Osaki K."/>
            <person name="Tachibana H."/>
        </authorList>
    </citation>
    <scope>NUCLEOTIDE SEQUENCE [LARGE SCALE GENOMIC DNA]</scope>
    <source>
        <strain evidence="2 3">P19-061405</strain>
    </source>
</reference>
<sequence>MYGTPINVRKDKCSSDDETEIDKRSIIITDFIELLQGINDISNKCSLLTGRMGLTFGAMPLKCFNLVLTKHVEVIEEILDSIKIFKKKNRLILSELKEEERRIDEREKKKEEESKPERRKTREL</sequence>
<accession>A0ABQ0DV95</accession>
<name>A0ABQ0DV95_9EUKA</name>
<gene>
    <name evidence="2" type="ORF">ENUP19_0305G0003</name>
</gene>
<comment type="caution">
    <text evidence="2">The sequence shown here is derived from an EMBL/GenBank/DDBJ whole genome shotgun (WGS) entry which is preliminary data.</text>
</comment>
<dbReference type="EMBL" id="BAAFRS010000305">
    <property type="protein sequence ID" value="GAB1226765.1"/>
    <property type="molecule type" value="Genomic_DNA"/>
</dbReference>
<proteinExistence type="predicted"/>
<organism evidence="2 3">
    <name type="scientific">Entamoeba nuttalli</name>
    <dbReference type="NCBI Taxonomy" id="412467"/>
    <lineage>
        <taxon>Eukaryota</taxon>
        <taxon>Amoebozoa</taxon>
        <taxon>Evosea</taxon>
        <taxon>Archamoebae</taxon>
        <taxon>Mastigamoebida</taxon>
        <taxon>Entamoebidae</taxon>
        <taxon>Entamoeba</taxon>
    </lineage>
</organism>
<evidence type="ECO:0000313" key="2">
    <source>
        <dbReference type="EMBL" id="GAB1226765.1"/>
    </source>
</evidence>
<keyword evidence="3" id="KW-1185">Reference proteome</keyword>
<dbReference type="Proteomes" id="UP001628156">
    <property type="component" value="Unassembled WGS sequence"/>
</dbReference>
<feature type="region of interest" description="Disordered" evidence="1">
    <location>
        <begin position="100"/>
        <end position="124"/>
    </location>
</feature>
<evidence type="ECO:0000256" key="1">
    <source>
        <dbReference type="SAM" id="MobiDB-lite"/>
    </source>
</evidence>
<protein>
    <submittedName>
        <fullName evidence="2">Uncharacterized protein</fullName>
    </submittedName>
</protein>
<evidence type="ECO:0000313" key="3">
    <source>
        <dbReference type="Proteomes" id="UP001628156"/>
    </source>
</evidence>